<dbReference type="SUPFAM" id="SSF54292">
    <property type="entry name" value="2Fe-2S ferredoxin-like"/>
    <property type="match status" value="1"/>
</dbReference>
<dbReference type="InterPro" id="IPR039261">
    <property type="entry name" value="FNR_nucleotide-bd"/>
</dbReference>
<dbReference type="SUPFAM" id="SSF52343">
    <property type="entry name" value="Ferredoxin reductase-like, C-terminal NADP-linked domain"/>
    <property type="match status" value="1"/>
</dbReference>
<comment type="caution">
    <text evidence="10">The sequence shown here is derived from an EMBL/GenBank/DDBJ whole genome shotgun (WGS) entry which is preliminary data.</text>
</comment>
<evidence type="ECO:0000256" key="3">
    <source>
        <dbReference type="ARBA" id="ARBA00022714"/>
    </source>
</evidence>
<dbReference type="InterPro" id="IPR006058">
    <property type="entry name" value="2Fe2S_fd_BS"/>
</dbReference>
<dbReference type="Gene3D" id="3.40.50.80">
    <property type="entry name" value="Nucleotide-binding domain of ferredoxin-NADP reductase (FNR) module"/>
    <property type="match status" value="1"/>
</dbReference>
<dbReference type="Pfam" id="PF00175">
    <property type="entry name" value="NAD_binding_1"/>
    <property type="match status" value="1"/>
</dbReference>
<evidence type="ECO:0000313" key="11">
    <source>
        <dbReference type="Proteomes" id="UP000242320"/>
    </source>
</evidence>
<dbReference type="InterPro" id="IPR001041">
    <property type="entry name" value="2Fe-2S_ferredoxin-type"/>
</dbReference>
<sequence length="331" mass="36323">MSAPAATTPSANVHEFTTELVVRRRCIPAEGVVLLDLAHPENVELPRWGPGAHIDLILNDGMTRQYSLCGDPRNSTVWRVGVLLDPNSRGGSRYIHEHLNEGASVRVRGPRNHFPLIDSPQYRFIAGGIGITPILAMIEAVQRASGDWTLLYGGRTRASMAFAEDLAERYPERVTVWPQDERGLLDLESLLKDPEDNTLVYSCGPEPLLAAVEQHCGHWPTGTLHIERFAAKAPSAEQVAEALERFEVVCQRSGVTLEVTSDKLILEVLEDAGIPILGSCYEGTCGTCEARVLEGTPDHRDSVLTDAEKAADDVMLVCVSRSRTERLVLDL</sequence>
<dbReference type="PANTHER" id="PTHR47354:SF1">
    <property type="entry name" value="CARNITINE MONOOXYGENASE REDUCTASE SUBUNIT"/>
    <property type="match status" value="1"/>
</dbReference>
<dbReference type="PRINTS" id="PR00409">
    <property type="entry name" value="PHDIOXRDTASE"/>
</dbReference>
<evidence type="ECO:0000256" key="7">
    <source>
        <dbReference type="ARBA" id="ARBA00023014"/>
    </source>
</evidence>
<keyword evidence="11" id="KW-1185">Reference proteome</keyword>
<dbReference type="Proteomes" id="UP000242320">
    <property type="component" value="Unassembled WGS sequence"/>
</dbReference>
<evidence type="ECO:0000313" key="10">
    <source>
        <dbReference type="EMBL" id="OSC31604.1"/>
    </source>
</evidence>
<evidence type="ECO:0000259" key="8">
    <source>
        <dbReference type="PROSITE" id="PS51085"/>
    </source>
</evidence>
<name>A0A1X2LC96_9MYCO</name>
<reference evidence="10 11" key="1">
    <citation type="submission" date="2017-04" db="EMBL/GenBank/DDBJ databases">
        <title>The new phylogeny of genus Mycobacterium.</title>
        <authorList>
            <person name="Tortoli E."/>
            <person name="Trovato A."/>
            <person name="Cirillo D.M."/>
        </authorList>
    </citation>
    <scope>NUCLEOTIDE SEQUENCE [LARGE SCALE GENOMIC DNA]</scope>
    <source>
        <strain evidence="10 11">DSM 45247</strain>
    </source>
</reference>
<keyword evidence="2" id="KW-0285">Flavoprotein</keyword>
<dbReference type="GO" id="GO:0051537">
    <property type="term" value="F:2 iron, 2 sulfur cluster binding"/>
    <property type="evidence" value="ECO:0007669"/>
    <property type="project" value="UniProtKB-KW"/>
</dbReference>
<evidence type="ECO:0000256" key="5">
    <source>
        <dbReference type="ARBA" id="ARBA00023002"/>
    </source>
</evidence>
<dbReference type="EMBL" id="NCXM01000003">
    <property type="protein sequence ID" value="OSC31604.1"/>
    <property type="molecule type" value="Genomic_DNA"/>
</dbReference>
<dbReference type="Gene3D" id="3.10.20.30">
    <property type="match status" value="1"/>
</dbReference>
<dbReference type="InterPro" id="IPR017927">
    <property type="entry name" value="FAD-bd_FR_type"/>
</dbReference>
<evidence type="ECO:0000256" key="6">
    <source>
        <dbReference type="ARBA" id="ARBA00023004"/>
    </source>
</evidence>
<dbReference type="Gene3D" id="2.40.30.10">
    <property type="entry name" value="Translation factors"/>
    <property type="match status" value="1"/>
</dbReference>
<evidence type="ECO:0000256" key="1">
    <source>
        <dbReference type="ARBA" id="ARBA00001974"/>
    </source>
</evidence>
<comment type="cofactor">
    <cofactor evidence="1">
        <name>FAD</name>
        <dbReference type="ChEBI" id="CHEBI:57692"/>
    </cofactor>
</comment>
<evidence type="ECO:0000259" key="9">
    <source>
        <dbReference type="PROSITE" id="PS51384"/>
    </source>
</evidence>
<feature type="domain" description="FAD-binding FR-type" evidence="9">
    <location>
        <begin position="14"/>
        <end position="117"/>
    </location>
</feature>
<dbReference type="InterPro" id="IPR001433">
    <property type="entry name" value="OxRdtase_FAD/NAD-bd"/>
</dbReference>
<dbReference type="PROSITE" id="PS51085">
    <property type="entry name" value="2FE2S_FER_2"/>
    <property type="match status" value="1"/>
</dbReference>
<gene>
    <name evidence="10" type="ORF">B8W69_03980</name>
</gene>
<dbReference type="RefSeq" id="WP_085288679.1">
    <property type="nucleotide sequence ID" value="NZ_NCXM01000003.1"/>
</dbReference>
<evidence type="ECO:0000256" key="4">
    <source>
        <dbReference type="ARBA" id="ARBA00022723"/>
    </source>
</evidence>
<dbReference type="PROSITE" id="PS00197">
    <property type="entry name" value="2FE2S_FER_1"/>
    <property type="match status" value="1"/>
</dbReference>
<keyword evidence="6" id="KW-0408">Iron</keyword>
<dbReference type="PANTHER" id="PTHR47354">
    <property type="entry name" value="NADH OXIDOREDUCTASE HCR"/>
    <property type="match status" value="1"/>
</dbReference>
<dbReference type="InterPro" id="IPR017938">
    <property type="entry name" value="Riboflavin_synthase-like_b-brl"/>
</dbReference>
<keyword evidence="3" id="KW-0001">2Fe-2S</keyword>
<dbReference type="CDD" id="cd06185">
    <property type="entry name" value="PDR_like"/>
    <property type="match status" value="1"/>
</dbReference>
<keyword evidence="5" id="KW-0560">Oxidoreductase</keyword>
<dbReference type="GO" id="GO:0016491">
    <property type="term" value="F:oxidoreductase activity"/>
    <property type="evidence" value="ECO:0007669"/>
    <property type="project" value="UniProtKB-KW"/>
</dbReference>
<accession>A0A1X2LC96</accession>
<dbReference type="InterPro" id="IPR050415">
    <property type="entry name" value="MRET"/>
</dbReference>
<keyword evidence="4" id="KW-0479">Metal-binding</keyword>
<dbReference type="SUPFAM" id="SSF63380">
    <property type="entry name" value="Riboflavin synthase domain-like"/>
    <property type="match status" value="1"/>
</dbReference>
<feature type="domain" description="2Fe-2S ferredoxin-type" evidence="8">
    <location>
        <begin position="244"/>
        <end position="331"/>
    </location>
</feature>
<dbReference type="CDD" id="cd00207">
    <property type="entry name" value="fer2"/>
    <property type="match status" value="1"/>
</dbReference>
<dbReference type="InterPro" id="IPR012675">
    <property type="entry name" value="Beta-grasp_dom_sf"/>
</dbReference>
<dbReference type="PROSITE" id="PS51384">
    <property type="entry name" value="FAD_FR"/>
    <property type="match status" value="1"/>
</dbReference>
<proteinExistence type="predicted"/>
<protein>
    <submittedName>
        <fullName evidence="10">Oxidoreductase</fullName>
    </submittedName>
</protein>
<organism evidence="10 11">
    <name type="scientific">Mycolicibacterium vulneris</name>
    <dbReference type="NCBI Taxonomy" id="547163"/>
    <lineage>
        <taxon>Bacteria</taxon>
        <taxon>Bacillati</taxon>
        <taxon>Actinomycetota</taxon>
        <taxon>Actinomycetes</taxon>
        <taxon>Mycobacteriales</taxon>
        <taxon>Mycobacteriaceae</taxon>
        <taxon>Mycolicibacterium</taxon>
    </lineage>
</organism>
<dbReference type="GO" id="GO:0046872">
    <property type="term" value="F:metal ion binding"/>
    <property type="evidence" value="ECO:0007669"/>
    <property type="project" value="UniProtKB-KW"/>
</dbReference>
<dbReference type="Pfam" id="PF00111">
    <property type="entry name" value="Fer2"/>
    <property type="match status" value="1"/>
</dbReference>
<keyword evidence="7" id="KW-0411">Iron-sulfur</keyword>
<dbReference type="OrthoDB" id="502624at2"/>
<dbReference type="InterPro" id="IPR036010">
    <property type="entry name" value="2Fe-2S_ferredoxin-like_sf"/>
</dbReference>
<evidence type="ECO:0000256" key="2">
    <source>
        <dbReference type="ARBA" id="ARBA00022630"/>
    </source>
</evidence>
<dbReference type="AlphaFoldDB" id="A0A1X2LC96"/>